<comment type="caution">
    <text evidence="5">The sequence shown here is derived from an EMBL/GenBank/DDBJ whole genome shotgun (WGS) entry which is preliminary data.</text>
</comment>
<protein>
    <submittedName>
        <fullName evidence="5">4Fe-4S dicluster domain-containing protein</fullName>
    </submittedName>
</protein>
<dbReference type="OMA" id="RAGHWWE"/>
<dbReference type="AlphaFoldDB" id="A0A369N4M2"/>
<evidence type="ECO:0000256" key="2">
    <source>
        <dbReference type="ARBA" id="ARBA00023004"/>
    </source>
</evidence>
<evidence type="ECO:0000313" key="7">
    <source>
        <dbReference type="Proteomes" id="UP000253857"/>
    </source>
</evidence>
<reference evidence="7 8" key="1">
    <citation type="journal article" date="2018" name="Elife">
        <title>Discovery and characterization of a prevalent human gut bacterial enzyme sufficient for the inactivation of a family of plant toxins.</title>
        <authorList>
            <person name="Koppel N."/>
            <person name="Bisanz J.E."/>
            <person name="Pandelia M.E."/>
            <person name="Turnbaugh P.J."/>
            <person name="Balskus E.P."/>
        </authorList>
    </citation>
    <scope>NUCLEOTIDE SEQUENCE [LARGE SCALE GENOMIC DNA]</scope>
    <source>
        <strain evidence="6 8">16A</strain>
        <strain evidence="5 7">FAA1-1-60AUCSF</strain>
    </source>
</reference>
<keyword evidence="3" id="KW-0411">Iron-sulfur</keyword>
<proteinExistence type="predicted"/>
<evidence type="ECO:0000259" key="4">
    <source>
        <dbReference type="PROSITE" id="PS51379"/>
    </source>
</evidence>
<keyword evidence="2" id="KW-0408">Iron</keyword>
<dbReference type="Proteomes" id="UP000253857">
    <property type="component" value="Unassembled WGS sequence"/>
</dbReference>
<evidence type="ECO:0000313" key="6">
    <source>
        <dbReference type="EMBL" id="RDC34115.1"/>
    </source>
</evidence>
<dbReference type="InterPro" id="IPR053135">
    <property type="entry name" value="AKR2_Oxidoreductase"/>
</dbReference>
<evidence type="ECO:0000256" key="3">
    <source>
        <dbReference type="ARBA" id="ARBA00023014"/>
    </source>
</evidence>
<dbReference type="InterPro" id="IPR023210">
    <property type="entry name" value="NADP_OxRdtase_dom"/>
</dbReference>
<evidence type="ECO:0000313" key="8">
    <source>
        <dbReference type="Proteomes" id="UP000253915"/>
    </source>
</evidence>
<dbReference type="InterPro" id="IPR036812">
    <property type="entry name" value="NAD(P)_OxRdtase_dom_sf"/>
</dbReference>
<evidence type="ECO:0000256" key="1">
    <source>
        <dbReference type="ARBA" id="ARBA00022723"/>
    </source>
</evidence>
<dbReference type="GO" id="GO:0051536">
    <property type="term" value="F:iron-sulfur cluster binding"/>
    <property type="evidence" value="ECO:0007669"/>
    <property type="project" value="UniProtKB-KW"/>
</dbReference>
<dbReference type="RefSeq" id="WP_015760376.1">
    <property type="nucleotide sequence ID" value="NZ_AP031442.1"/>
</dbReference>
<dbReference type="SUPFAM" id="SSF46548">
    <property type="entry name" value="alpha-helical ferredoxin"/>
    <property type="match status" value="1"/>
</dbReference>
<sequence length="374" mass="41656">MDEIGKLGFGFMRLPVVEGDGGKEIDIEQVKHMVDLFMDAGFTYFDTARGYHNGRSEAALREAVVERYPRESFQVATKLPAWLAKNADHARAMFDKSLRETGAGYFDFFLLHNLGEERTRLFDDFGLWDFLHEKKEAGLIRNLGFSIHDKAAVLEEVLEAHPEVDFVQLQINYADWESETVESRKCYEAARAHGLPVVVMEPVKGGSLVHLPEEAADVLRAVNPDESLPSWALRFAASLPGVLTVLSGMSTPDQVRDNTQIMRSFHPLAHEEDEALARVRAILDGVPTVPCTDCRYCLKNCPKGVRIPAALASLNILELFHDMHRAQENYDWNASSGPASTCVGCGACESVCPQHIEIVKELGRAAELFEKKPA</sequence>
<dbReference type="Pfam" id="PF13187">
    <property type="entry name" value="Fer4_9"/>
    <property type="match status" value="1"/>
</dbReference>
<gene>
    <name evidence="6" type="ORF">C1853_14665</name>
    <name evidence="5" type="ORF">C1871_08710</name>
</gene>
<dbReference type="EMBL" id="PPUQ01000031">
    <property type="protein sequence ID" value="RDC34115.1"/>
    <property type="molecule type" value="Genomic_DNA"/>
</dbReference>
<evidence type="ECO:0000313" key="5">
    <source>
        <dbReference type="EMBL" id="RDB84972.1"/>
    </source>
</evidence>
<dbReference type="Pfam" id="PF00248">
    <property type="entry name" value="Aldo_ket_red"/>
    <property type="match status" value="1"/>
</dbReference>
<dbReference type="GO" id="GO:0046872">
    <property type="term" value="F:metal ion binding"/>
    <property type="evidence" value="ECO:0007669"/>
    <property type="project" value="UniProtKB-KW"/>
</dbReference>
<dbReference type="InterPro" id="IPR017900">
    <property type="entry name" value="4Fe4S_Fe_S_CS"/>
</dbReference>
<dbReference type="PANTHER" id="PTHR43312">
    <property type="entry name" value="D-THREO-ALDOSE 1-DEHYDROGENASE"/>
    <property type="match status" value="1"/>
</dbReference>
<feature type="domain" description="4Fe-4S ferredoxin-type" evidence="4">
    <location>
        <begin position="332"/>
        <end position="361"/>
    </location>
</feature>
<organism evidence="5 7">
    <name type="scientific">Eggerthella lenta</name>
    <name type="common">Eubacterium lentum</name>
    <dbReference type="NCBI Taxonomy" id="84112"/>
    <lineage>
        <taxon>Bacteria</taxon>
        <taxon>Bacillati</taxon>
        <taxon>Actinomycetota</taxon>
        <taxon>Coriobacteriia</taxon>
        <taxon>Eggerthellales</taxon>
        <taxon>Eggerthellaceae</taxon>
        <taxon>Eggerthella</taxon>
    </lineage>
</organism>
<name>A0A369N4M2_EGGLN</name>
<dbReference type="Proteomes" id="UP000253915">
    <property type="component" value="Unassembled WGS sequence"/>
</dbReference>
<dbReference type="Gene3D" id="3.20.20.100">
    <property type="entry name" value="NADP-dependent oxidoreductase domain"/>
    <property type="match status" value="1"/>
</dbReference>
<dbReference type="SUPFAM" id="SSF51430">
    <property type="entry name" value="NAD(P)-linked oxidoreductase"/>
    <property type="match status" value="1"/>
</dbReference>
<dbReference type="CDD" id="cd19096">
    <property type="entry name" value="AKR_Fe-S_oxidoreductase"/>
    <property type="match status" value="1"/>
</dbReference>
<accession>A0A369N4M2</accession>
<keyword evidence="1" id="KW-0479">Metal-binding</keyword>
<dbReference type="EMBL" id="PPTY01000013">
    <property type="protein sequence ID" value="RDB84972.1"/>
    <property type="molecule type" value="Genomic_DNA"/>
</dbReference>
<dbReference type="InterPro" id="IPR017896">
    <property type="entry name" value="4Fe4S_Fe-S-bd"/>
</dbReference>
<dbReference type="PROSITE" id="PS00198">
    <property type="entry name" value="4FE4S_FER_1"/>
    <property type="match status" value="1"/>
</dbReference>
<dbReference type="PANTHER" id="PTHR43312:SF2">
    <property type="entry name" value="OXIDOREDUCTASE"/>
    <property type="match status" value="1"/>
</dbReference>
<dbReference type="PROSITE" id="PS51379">
    <property type="entry name" value="4FE4S_FER_2"/>
    <property type="match status" value="1"/>
</dbReference>
<dbReference type="Gene3D" id="3.30.70.20">
    <property type="match status" value="1"/>
</dbReference>